<organism evidence="15 16">
    <name type="scientific">Leishmania donovani</name>
    <dbReference type="NCBI Taxonomy" id="5661"/>
    <lineage>
        <taxon>Eukaryota</taxon>
        <taxon>Discoba</taxon>
        <taxon>Euglenozoa</taxon>
        <taxon>Kinetoplastea</taxon>
        <taxon>Metakinetoplastina</taxon>
        <taxon>Trypanosomatida</taxon>
        <taxon>Trypanosomatidae</taxon>
        <taxon>Leishmaniinae</taxon>
        <taxon>Leishmania</taxon>
    </lineage>
</organism>
<dbReference type="PROSITE" id="PS50005">
    <property type="entry name" value="TPR"/>
    <property type="match status" value="2"/>
</dbReference>
<evidence type="ECO:0000256" key="10">
    <source>
        <dbReference type="PROSITE-ProRule" id="PRU00339"/>
    </source>
</evidence>
<feature type="region of interest" description="Disordered" evidence="12">
    <location>
        <begin position="250"/>
        <end position="286"/>
    </location>
</feature>
<dbReference type="Pfam" id="PF07719">
    <property type="entry name" value="TPR_2"/>
    <property type="match status" value="1"/>
</dbReference>
<dbReference type="Gene3D" id="3.30.2410.10">
    <property type="entry name" value="Hect, E3 ligase catalytic domain"/>
    <property type="match status" value="1"/>
</dbReference>
<evidence type="ECO:0000313" key="16">
    <source>
        <dbReference type="Proteomes" id="UP000318447"/>
    </source>
</evidence>
<evidence type="ECO:0000256" key="6">
    <source>
        <dbReference type="ARBA" id="ARBA00022786"/>
    </source>
</evidence>
<evidence type="ECO:0000256" key="9">
    <source>
        <dbReference type="PROSITE-ProRule" id="PRU00104"/>
    </source>
</evidence>
<name>A0A504X6G3_LEIDO</name>
<feature type="domain" description="HECT" evidence="14">
    <location>
        <begin position="1064"/>
        <end position="1425"/>
    </location>
</feature>
<dbReference type="InterPro" id="IPR035983">
    <property type="entry name" value="Hect_E3_ubiquitin_ligase"/>
</dbReference>
<keyword evidence="2 15" id="KW-0808">Transferase</keyword>
<protein>
    <recommendedName>
        <fullName evidence="1">non-specific serine/threonine protein kinase</fullName>
        <ecNumber evidence="1">2.7.11.1</ecNumber>
    </recommendedName>
</protein>
<dbReference type="Pfam" id="PF13181">
    <property type="entry name" value="TPR_8"/>
    <property type="match status" value="1"/>
</dbReference>
<evidence type="ECO:0000256" key="8">
    <source>
        <dbReference type="ARBA" id="ARBA00022840"/>
    </source>
</evidence>
<keyword evidence="4" id="KW-0547">Nucleotide-binding</keyword>
<keyword evidence="3" id="KW-0677">Repeat</keyword>
<dbReference type="InterPro" id="IPR050660">
    <property type="entry name" value="NEK_Ser/Thr_kinase"/>
</dbReference>
<keyword evidence="11" id="KW-0175">Coiled coil</keyword>
<dbReference type="SMART" id="SM00119">
    <property type="entry name" value="HECTc"/>
    <property type="match status" value="1"/>
</dbReference>
<evidence type="ECO:0000259" key="13">
    <source>
        <dbReference type="PROSITE" id="PS50011"/>
    </source>
</evidence>
<dbReference type="PANTHER" id="PTHR43671">
    <property type="entry name" value="SERINE/THREONINE-PROTEIN KINASE NEK"/>
    <property type="match status" value="1"/>
</dbReference>
<evidence type="ECO:0000256" key="12">
    <source>
        <dbReference type="SAM" id="MobiDB-lite"/>
    </source>
</evidence>
<keyword evidence="6 9" id="KW-0833">Ubl conjugation pathway</keyword>
<evidence type="ECO:0000256" key="11">
    <source>
        <dbReference type="SAM" id="Coils"/>
    </source>
</evidence>
<feature type="active site" description="Glycyl thioester intermediate" evidence="9">
    <location>
        <position position="1392"/>
    </location>
</feature>
<evidence type="ECO:0000256" key="2">
    <source>
        <dbReference type="ARBA" id="ARBA00022679"/>
    </source>
</evidence>
<dbReference type="Gene3D" id="1.10.510.10">
    <property type="entry name" value="Transferase(Phosphotransferase) domain 1"/>
    <property type="match status" value="1"/>
</dbReference>
<feature type="compositionally biased region" description="Polar residues" evidence="12">
    <location>
        <begin position="256"/>
        <end position="275"/>
    </location>
</feature>
<keyword evidence="7 10" id="KW-0802">TPR repeat</keyword>
<evidence type="ECO:0000256" key="4">
    <source>
        <dbReference type="ARBA" id="ARBA00022741"/>
    </source>
</evidence>
<feature type="region of interest" description="Disordered" evidence="12">
    <location>
        <begin position="444"/>
        <end position="486"/>
    </location>
</feature>
<feature type="coiled-coil region" evidence="11">
    <location>
        <begin position="627"/>
        <end position="681"/>
    </location>
</feature>
<evidence type="ECO:0000259" key="14">
    <source>
        <dbReference type="PROSITE" id="PS50237"/>
    </source>
</evidence>
<dbReference type="PANTHER" id="PTHR43671:SF13">
    <property type="entry name" value="SERINE_THREONINE-PROTEIN KINASE NEK2"/>
    <property type="match status" value="1"/>
</dbReference>
<proteinExistence type="predicted"/>
<feature type="domain" description="Protein kinase" evidence="13">
    <location>
        <begin position="729"/>
        <end position="1002"/>
    </location>
</feature>
<evidence type="ECO:0000256" key="3">
    <source>
        <dbReference type="ARBA" id="ARBA00022737"/>
    </source>
</evidence>
<feature type="compositionally biased region" description="Polar residues" evidence="12">
    <location>
        <begin position="467"/>
        <end position="483"/>
    </location>
</feature>
<keyword evidence="5" id="KW-0418">Kinase</keyword>
<dbReference type="EC" id="2.7.11.1" evidence="1"/>
<dbReference type="InterPro" id="IPR000719">
    <property type="entry name" value="Prot_kinase_dom"/>
</dbReference>
<dbReference type="SUPFAM" id="SSF56204">
    <property type="entry name" value="Hect, E3 ligase catalytic domain"/>
    <property type="match status" value="1"/>
</dbReference>
<dbReference type="Gene3D" id="3.90.1750.10">
    <property type="entry name" value="Hect, E3 ligase catalytic domains"/>
    <property type="match status" value="1"/>
</dbReference>
<dbReference type="GO" id="GO:0004842">
    <property type="term" value="F:ubiquitin-protein transferase activity"/>
    <property type="evidence" value="ECO:0007669"/>
    <property type="project" value="InterPro"/>
</dbReference>
<dbReference type="GO" id="GO:0004674">
    <property type="term" value="F:protein serine/threonine kinase activity"/>
    <property type="evidence" value="ECO:0007669"/>
    <property type="project" value="UniProtKB-EC"/>
</dbReference>
<evidence type="ECO:0000256" key="7">
    <source>
        <dbReference type="ARBA" id="ARBA00022803"/>
    </source>
</evidence>
<gene>
    <name evidence="15" type="ORF">CGC21_7470</name>
</gene>
<dbReference type="InterPro" id="IPR011990">
    <property type="entry name" value="TPR-like_helical_dom_sf"/>
</dbReference>
<dbReference type="InterPro" id="IPR019734">
    <property type="entry name" value="TPR_rpt"/>
</dbReference>
<feature type="region of interest" description="Disordered" evidence="12">
    <location>
        <begin position="64"/>
        <end position="93"/>
    </location>
</feature>
<feature type="repeat" description="TPR" evidence="10">
    <location>
        <begin position="194"/>
        <end position="227"/>
    </location>
</feature>
<dbReference type="InterPro" id="IPR013105">
    <property type="entry name" value="TPR_2"/>
</dbReference>
<dbReference type="Gene3D" id="3.30.2160.10">
    <property type="entry name" value="Hect, E3 ligase catalytic domain"/>
    <property type="match status" value="1"/>
</dbReference>
<evidence type="ECO:0000313" key="15">
    <source>
        <dbReference type="EMBL" id="TPP44661.1"/>
    </source>
</evidence>
<dbReference type="VEuPathDB" id="TriTrypDB:LdBPK_354050.1"/>
<dbReference type="PROSITE" id="PS50011">
    <property type="entry name" value="PROTEIN_KINASE_DOM"/>
    <property type="match status" value="1"/>
</dbReference>
<dbReference type="VEuPathDB" id="TriTrypDB:LDHU3_35.5260"/>
<dbReference type="SMART" id="SM00028">
    <property type="entry name" value="TPR"/>
    <property type="match status" value="3"/>
</dbReference>
<dbReference type="GO" id="GO:0005524">
    <property type="term" value="F:ATP binding"/>
    <property type="evidence" value="ECO:0007669"/>
    <property type="project" value="UniProtKB-KW"/>
</dbReference>
<dbReference type="InterPro" id="IPR000569">
    <property type="entry name" value="HECT_dom"/>
</dbReference>
<dbReference type="Gene3D" id="1.25.40.10">
    <property type="entry name" value="Tetratricopeptide repeat domain"/>
    <property type="match status" value="1"/>
</dbReference>
<keyword evidence="8" id="KW-0067">ATP-binding</keyword>
<dbReference type="CDD" id="cd14014">
    <property type="entry name" value="STKc_PknB_like"/>
    <property type="match status" value="1"/>
</dbReference>
<dbReference type="Pfam" id="PF00632">
    <property type="entry name" value="HECT"/>
    <property type="match status" value="1"/>
</dbReference>
<dbReference type="InterPro" id="IPR008271">
    <property type="entry name" value="Ser/Thr_kinase_AS"/>
</dbReference>
<dbReference type="SMART" id="SM00220">
    <property type="entry name" value="S_TKc"/>
    <property type="match status" value="1"/>
</dbReference>
<dbReference type="SMR" id="A0A504X6G3"/>
<dbReference type="PROSITE" id="PS50237">
    <property type="entry name" value="HECT"/>
    <property type="match status" value="1"/>
</dbReference>
<dbReference type="PROSITE" id="PS00108">
    <property type="entry name" value="PROTEIN_KINASE_ST"/>
    <property type="match status" value="1"/>
</dbReference>
<dbReference type="SUPFAM" id="SSF48452">
    <property type="entry name" value="TPR-like"/>
    <property type="match status" value="1"/>
</dbReference>
<reference evidence="16" key="1">
    <citation type="submission" date="2019-02" db="EMBL/GenBank/DDBJ databases">
        <title>FDA dAtabase for Regulatory Grade micrObial Sequences (FDA-ARGOS): Supporting development and validation of Infectious Disease Dx tests.</title>
        <authorList>
            <person name="Duncan R."/>
            <person name="Fisher C."/>
            <person name="Tallon L."/>
            <person name="Sadzewicz L."/>
            <person name="Sengamalay N."/>
            <person name="Ott S."/>
            <person name="Godinez A."/>
            <person name="Nagaraj S."/>
            <person name="Vavikolanu K."/>
            <person name="Nadendla S."/>
            <person name="Aluvathingal J."/>
            <person name="Sichtig H."/>
        </authorList>
    </citation>
    <scope>NUCLEOTIDE SEQUENCE [LARGE SCALE GENOMIC DNA]</scope>
    <source>
        <strain evidence="16">FDAARGOS_361</strain>
    </source>
</reference>
<dbReference type="SUPFAM" id="SSF56112">
    <property type="entry name" value="Protein kinase-like (PK-like)"/>
    <property type="match status" value="1"/>
</dbReference>
<accession>A0A504X6G3</accession>
<dbReference type="Proteomes" id="UP000318447">
    <property type="component" value="Unassembled WGS sequence"/>
</dbReference>
<dbReference type="VEuPathDB" id="TriTrypDB:LdCL_350045600"/>
<evidence type="ECO:0000256" key="1">
    <source>
        <dbReference type="ARBA" id="ARBA00012513"/>
    </source>
</evidence>
<dbReference type="Pfam" id="PF00069">
    <property type="entry name" value="Pkinase"/>
    <property type="match status" value="1"/>
</dbReference>
<dbReference type="InterPro" id="IPR011009">
    <property type="entry name" value="Kinase-like_dom_sf"/>
</dbReference>
<evidence type="ECO:0000256" key="5">
    <source>
        <dbReference type="ARBA" id="ARBA00022777"/>
    </source>
</evidence>
<dbReference type="EMBL" id="RHLC01000003">
    <property type="protein sequence ID" value="TPP44661.1"/>
    <property type="molecule type" value="Genomic_DNA"/>
</dbReference>
<comment type="caution">
    <text evidence="15">The sequence shown here is derived from an EMBL/GenBank/DDBJ whole genome shotgun (WGS) entry which is preliminary data.</text>
</comment>
<feature type="repeat" description="TPR" evidence="10">
    <location>
        <begin position="126"/>
        <end position="159"/>
    </location>
</feature>
<sequence length="1425" mass="155309">MSFNNPLESLLRSIIQGSGRGEGGGGDGSGQPTMVTFSTDDASGMYPLSMLQAMGPSLVFSRGPGVSVSADPTRRGAEASPAMPDAQSASPGSVYSGGVPPMVWIQREQQRIPLQFSATGSPNLDGTRLREEGNEAFKAGRYHEAIRYYTQAIEVDPDSEFLYTNRSFAYFNIKEFEKSAADAAKAVEINANFFKGHYRLGLAQMSLNDFGHAMESLRKAWALAPSENKEAIRVAMAKCESKMARAPVTPLLMSPGDSSSVPYTETGVSSRSSWPTAPARPTDAQSALGSTSVDFCELEAGIRRAATLRDQAAKYAETYKAQDAIVECSKRSDKIKSLMSIATSSELSALSKEADEKQSQLRRAVRDQDSNAYHKARCDRDATLNKLWDTAAQAGMAIAQLKKIAKEEQNFFSRFGPASNRTLSNVPTEGTSDTLTAVTTPVAAESPPASAPIPPNEAPADAGAPGTSLSRASCISPGSSTPTAEAVVPHQPLTTPRAGANHSTQSSTIAGAELDQLLRRRVEINEAVRKAQKCFAATDAAGQAFLHSLKAEAEAMKEVRSLLAEAVELDTQLETHARQVAQTTTKELSDVRLQALDQMSSVVERVKADKEAFVKTMREGDGLLEEEAKLEQQRLLHERQRIQLQAEIEWFKIRDEPENKIECLQVQVKRLHQRIAAIHEKQKAVQTRIMELVEQDHPELAWKSMANGSRILRLVKGSGLWQNLSFSDFQVLSTLSSTVNSKVYHALRRGEHVAVKEISIDDDAARRRFQREVNIVSTCNHPNIIRIKGVFFDGPFAYILLPYYHRGSLRALLSKQEPMSWVAVQDMLRQLASGVAYLHEHGIVHGDLKPSNVLIADDGRPVISDFGIAKDHGALGVADMTLTTTVTNTSNGCNSIVGTIQYMAPEQLLCETGSHTAKSTGMSDMWALGFTMLEVALENAFFHDASLGKPSLPLLLPEQKRIDVPAKAVGGDEKLAEAIASVLVADPANRATAYDLLAHPYFSSTLSSMNSNQNSSALAKSDERIDAVRSYIYAVRRSHQQKVLVSVSRSHMVESVRDIFQRLDNDDLLSPIMVVFQGEAGIDEGALTTEMLNLFYEQLILVKKALVCAASEEAGAASPHSAGSPVSSGTAAASASASNEPGIRSVLFSTVPYLPAPDADGIAPDLFVLLGKVLLKSIIENRQIPLQLSSAVLKFLSGAEPSFVDLEEYDPNIASTLKRLRLLSAADLEDAGLDFSYFTHEFLKTQTDGRYTTDSPLTPESVSDYINLREKFDLVERRRTALEAMRKGFYCEPSLEHHLKLLSPSDLLLLLCGQLHVSAQVIVDALEFQGFGRNSNTPKYLKEVLLDMSQNNLRRFLQLCTATAAVPVSGAMKKIKVLRCADEGRLPVGHGCTNQLDLPDYNDKQIIKEKLEIALAHASDGFHVV</sequence>